<accession>A0ABW3JJS9</accession>
<sequence length="63" mass="6976">MRIFAFIKVAKESYIEGSRSIAPILNETNNIQITLLKKNIIGAVNSRNASSISLPNGLKIEFQ</sequence>
<organism evidence="1 2">
    <name type="scientific">Mariniflexile jejuense</name>
    <dbReference type="NCBI Taxonomy" id="1173582"/>
    <lineage>
        <taxon>Bacteria</taxon>
        <taxon>Pseudomonadati</taxon>
        <taxon>Bacteroidota</taxon>
        <taxon>Flavobacteriia</taxon>
        <taxon>Flavobacteriales</taxon>
        <taxon>Flavobacteriaceae</taxon>
        <taxon>Mariniflexile</taxon>
    </lineage>
</organism>
<dbReference type="Proteomes" id="UP001597061">
    <property type="component" value="Unassembled WGS sequence"/>
</dbReference>
<dbReference type="EMBL" id="JBHTJI010000001">
    <property type="protein sequence ID" value="MFD0990194.1"/>
    <property type="molecule type" value="Genomic_DNA"/>
</dbReference>
<proteinExistence type="predicted"/>
<reference evidence="2" key="1">
    <citation type="journal article" date="2019" name="Int. J. Syst. Evol. Microbiol.">
        <title>The Global Catalogue of Microorganisms (GCM) 10K type strain sequencing project: providing services to taxonomists for standard genome sequencing and annotation.</title>
        <authorList>
            <consortium name="The Broad Institute Genomics Platform"/>
            <consortium name="The Broad Institute Genome Sequencing Center for Infectious Disease"/>
            <person name="Wu L."/>
            <person name="Ma J."/>
        </authorList>
    </citation>
    <scope>NUCLEOTIDE SEQUENCE [LARGE SCALE GENOMIC DNA]</scope>
    <source>
        <strain evidence="2">CCUG 62414</strain>
    </source>
</reference>
<evidence type="ECO:0000313" key="2">
    <source>
        <dbReference type="Proteomes" id="UP001597061"/>
    </source>
</evidence>
<evidence type="ECO:0000313" key="1">
    <source>
        <dbReference type="EMBL" id="MFD0990194.1"/>
    </source>
</evidence>
<gene>
    <name evidence="1" type="ORF">ACFQ1R_08805</name>
</gene>
<keyword evidence="2" id="KW-1185">Reference proteome</keyword>
<comment type="caution">
    <text evidence="1">The sequence shown here is derived from an EMBL/GenBank/DDBJ whole genome shotgun (WGS) entry which is preliminary data.</text>
</comment>
<dbReference type="RefSeq" id="WP_379925787.1">
    <property type="nucleotide sequence ID" value="NZ_JBHTJI010000001.1"/>
</dbReference>
<name>A0ABW3JJS9_9FLAO</name>
<protein>
    <submittedName>
        <fullName evidence="1">Uncharacterized protein</fullName>
    </submittedName>
</protein>